<evidence type="ECO:0000313" key="2">
    <source>
        <dbReference type="Ensembl" id="ENSSORP00005003627.1"/>
    </source>
</evidence>
<evidence type="ECO:0000313" key="3">
    <source>
        <dbReference type="Proteomes" id="UP000472271"/>
    </source>
</evidence>
<dbReference type="Ensembl" id="ENSSORT00005003732.1">
    <property type="protein sequence ID" value="ENSSORP00005003627.1"/>
    <property type="gene ID" value="ENSSORG00005002179.1"/>
</dbReference>
<reference evidence="2" key="1">
    <citation type="submission" date="2019-06" db="EMBL/GenBank/DDBJ databases">
        <authorList>
            <consortium name="Wellcome Sanger Institute Data Sharing"/>
        </authorList>
    </citation>
    <scope>NUCLEOTIDE SEQUENCE [LARGE SCALE GENOMIC DNA]</scope>
</reference>
<dbReference type="Pfam" id="PF00059">
    <property type="entry name" value="Lectin_C"/>
    <property type="match status" value="1"/>
</dbReference>
<dbReference type="AlphaFoldDB" id="A0A672YGE4"/>
<reference evidence="2" key="2">
    <citation type="submission" date="2025-08" db="UniProtKB">
        <authorList>
            <consortium name="Ensembl"/>
        </authorList>
    </citation>
    <scope>IDENTIFICATION</scope>
</reference>
<dbReference type="InterPro" id="IPR050111">
    <property type="entry name" value="C-type_lectin/snaclec_domain"/>
</dbReference>
<reference evidence="2" key="3">
    <citation type="submission" date="2025-09" db="UniProtKB">
        <authorList>
            <consortium name="Ensembl"/>
        </authorList>
    </citation>
    <scope>IDENTIFICATION</scope>
</reference>
<dbReference type="SUPFAM" id="SSF56436">
    <property type="entry name" value="C-type lectin-like"/>
    <property type="match status" value="1"/>
</dbReference>
<dbReference type="PANTHER" id="PTHR22803">
    <property type="entry name" value="MANNOSE, PHOSPHOLIPASE, LECTIN RECEPTOR RELATED"/>
    <property type="match status" value="1"/>
</dbReference>
<name>A0A672YGE4_9TELE</name>
<dbReference type="InterPro" id="IPR016186">
    <property type="entry name" value="C-type_lectin-like/link_sf"/>
</dbReference>
<accession>A0A672YGE4</accession>
<dbReference type="InterPro" id="IPR016187">
    <property type="entry name" value="CTDL_fold"/>
</dbReference>
<sequence length="144" mass="16084">YSNIFPKSCNFQRLHGCCAPGWTSFGNNCYMFNSVAKDWADAERTCVSRGANLASIHSPQEYAFIRDLVYTVTGVHKRTWIGGSDASKEGVWLWSDGSKFDFKGWAKGEPNNLGQEHCMEINLGDFVNDAKCKVKNSFLCAKPV</sequence>
<organism evidence="2 3">
    <name type="scientific">Sphaeramia orbicularis</name>
    <name type="common">orbiculate cardinalfish</name>
    <dbReference type="NCBI Taxonomy" id="375764"/>
    <lineage>
        <taxon>Eukaryota</taxon>
        <taxon>Metazoa</taxon>
        <taxon>Chordata</taxon>
        <taxon>Craniata</taxon>
        <taxon>Vertebrata</taxon>
        <taxon>Euteleostomi</taxon>
        <taxon>Actinopterygii</taxon>
        <taxon>Neopterygii</taxon>
        <taxon>Teleostei</taxon>
        <taxon>Neoteleostei</taxon>
        <taxon>Acanthomorphata</taxon>
        <taxon>Gobiaria</taxon>
        <taxon>Kurtiformes</taxon>
        <taxon>Apogonoidei</taxon>
        <taxon>Apogonidae</taxon>
        <taxon>Apogoninae</taxon>
        <taxon>Sphaeramia</taxon>
    </lineage>
</organism>
<dbReference type="Proteomes" id="UP000472271">
    <property type="component" value="Chromosome 7"/>
</dbReference>
<dbReference type="PRINTS" id="PR01504">
    <property type="entry name" value="PNCREATITSAP"/>
</dbReference>
<feature type="domain" description="C-type lectin" evidence="1">
    <location>
        <begin position="25"/>
        <end position="141"/>
    </location>
</feature>
<dbReference type="SMART" id="SM00034">
    <property type="entry name" value="CLECT"/>
    <property type="match status" value="1"/>
</dbReference>
<dbReference type="PROSITE" id="PS50041">
    <property type="entry name" value="C_TYPE_LECTIN_2"/>
    <property type="match status" value="1"/>
</dbReference>
<evidence type="ECO:0000259" key="1">
    <source>
        <dbReference type="PROSITE" id="PS50041"/>
    </source>
</evidence>
<proteinExistence type="predicted"/>
<dbReference type="InterPro" id="IPR001304">
    <property type="entry name" value="C-type_lectin-like"/>
</dbReference>
<dbReference type="Gene3D" id="3.10.100.10">
    <property type="entry name" value="Mannose-Binding Protein A, subunit A"/>
    <property type="match status" value="1"/>
</dbReference>
<keyword evidence="3" id="KW-1185">Reference proteome</keyword>
<protein>
    <recommendedName>
        <fullName evidence="1">C-type lectin domain-containing protein</fullName>
    </recommendedName>
</protein>
<dbReference type="CDD" id="cd00037">
    <property type="entry name" value="CLECT"/>
    <property type="match status" value="1"/>
</dbReference>